<evidence type="ECO:0000256" key="1">
    <source>
        <dbReference type="SAM" id="MobiDB-lite"/>
    </source>
</evidence>
<dbReference type="InterPro" id="IPR019587">
    <property type="entry name" value="Polyketide_cyclase/dehydratase"/>
</dbReference>
<reference evidence="3" key="1">
    <citation type="journal article" date="2022" name="bioRxiv">
        <title>Discovery and biosynthetic assessment of Streptomyces ortus sp nov. isolated from a deep-sea sponge.</title>
        <authorList>
            <person name="Williams S.E."/>
        </authorList>
    </citation>
    <scope>NUCLEOTIDE SEQUENCE</scope>
    <source>
        <strain evidence="3">A15ISP2-DRY2</strain>
    </source>
</reference>
<feature type="chain" id="PRO_5046821783" evidence="2">
    <location>
        <begin position="22"/>
        <end position="224"/>
    </location>
</feature>
<dbReference type="Pfam" id="PF10604">
    <property type="entry name" value="Polyketide_cyc2"/>
    <property type="match status" value="1"/>
</dbReference>
<gene>
    <name evidence="3" type="ORF">K3769_12950</name>
</gene>
<feature type="region of interest" description="Disordered" evidence="1">
    <location>
        <begin position="199"/>
        <end position="224"/>
    </location>
</feature>
<dbReference type="EMBL" id="JAIFZO010000002">
    <property type="protein sequence ID" value="MCX4233671.1"/>
    <property type="molecule type" value="Genomic_DNA"/>
</dbReference>
<dbReference type="InterPro" id="IPR023393">
    <property type="entry name" value="START-like_dom_sf"/>
</dbReference>
<evidence type="ECO:0000313" key="4">
    <source>
        <dbReference type="Proteomes" id="UP001165590"/>
    </source>
</evidence>
<accession>A0ABT3V5N8</accession>
<dbReference type="Proteomes" id="UP001165590">
    <property type="component" value="Unassembled WGS sequence"/>
</dbReference>
<keyword evidence="2" id="KW-0732">Signal</keyword>
<feature type="compositionally biased region" description="Basic residues" evidence="1">
    <location>
        <begin position="202"/>
        <end position="212"/>
    </location>
</feature>
<evidence type="ECO:0000313" key="3">
    <source>
        <dbReference type="EMBL" id="MCX4233671.1"/>
    </source>
</evidence>
<evidence type="ECO:0000256" key="2">
    <source>
        <dbReference type="SAM" id="SignalP"/>
    </source>
</evidence>
<proteinExistence type="predicted"/>
<keyword evidence="4" id="KW-1185">Reference proteome</keyword>
<sequence>MASLASLATLGVLASTVPAQAAPARTGAVTHTDGLKCQGRGADSDALIRYRTDIVIKAPLSTVFKLQTDVEGWPSWQAPVLSAKRLDRGPLRAGSQFRWTTPAPATPTTPETTLNITSTVRALDRNSCIRWTGPAVGEGLRIDEGVHVWKFTKVKGGVRVQTEETWTGAQVEADVPLATSMLGAGLEQWLRELKTTAEAPHHPHTHGRHKFFASRPIPDAASVQ</sequence>
<protein>
    <submittedName>
        <fullName evidence="3">SRPBCC family protein</fullName>
    </submittedName>
</protein>
<dbReference type="Gene3D" id="3.30.530.20">
    <property type="match status" value="1"/>
</dbReference>
<comment type="caution">
    <text evidence="3">The sequence shown here is derived from an EMBL/GenBank/DDBJ whole genome shotgun (WGS) entry which is preliminary data.</text>
</comment>
<organism evidence="3 4">
    <name type="scientific">Streptomyces ortus</name>
    <dbReference type="NCBI Taxonomy" id="2867268"/>
    <lineage>
        <taxon>Bacteria</taxon>
        <taxon>Bacillati</taxon>
        <taxon>Actinomycetota</taxon>
        <taxon>Actinomycetes</taxon>
        <taxon>Kitasatosporales</taxon>
        <taxon>Streptomycetaceae</taxon>
        <taxon>Streptomyces</taxon>
    </lineage>
</organism>
<dbReference type="SUPFAM" id="SSF55961">
    <property type="entry name" value="Bet v1-like"/>
    <property type="match status" value="1"/>
</dbReference>
<name>A0ABT3V5N8_9ACTN</name>
<feature type="signal peptide" evidence="2">
    <location>
        <begin position="1"/>
        <end position="21"/>
    </location>
</feature>
<dbReference type="RefSeq" id="WP_267031349.1">
    <property type="nucleotide sequence ID" value="NZ_JAIFZO010000002.1"/>
</dbReference>